<reference evidence="12 13" key="1">
    <citation type="submission" date="2024-11" db="EMBL/GenBank/DDBJ databases">
        <authorList>
            <person name="Kaparullina E.N."/>
            <person name="Delegan Y.A."/>
            <person name="Doronina N.V."/>
        </authorList>
    </citation>
    <scope>NUCLEOTIDE SEQUENCE [LARGE SCALE GENOMIC DNA]</scope>
    <source>
        <strain evidence="12 13">7sh_L</strain>
    </source>
</reference>
<keyword evidence="8 9" id="KW-0998">Cell outer membrane</keyword>
<comment type="caution">
    <text evidence="12">The sequence shown here is derived from an EMBL/GenBank/DDBJ whole genome shotgun (WGS) entry which is preliminary data.</text>
</comment>
<dbReference type="InterPro" id="IPR012910">
    <property type="entry name" value="Plug_dom"/>
</dbReference>
<evidence type="ECO:0000256" key="2">
    <source>
        <dbReference type="ARBA" id="ARBA00009810"/>
    </source>
</evidence>
<evidence type="ECO:0000256" key="4">
    <source>
        <dbReference type="ARBA" id="ARBA00022452"/>
    </source>
</evidence>
<dbReference type="Gene3D" id="2.170.130.10">
    <property type="entry name" value="TonB-dependent receptor, plug domain"/>
    <property type="match status" value="1"/>
</dbReference>
<dbReference type="SMART" id="SM00965">
    <property type="entry name" value="STN"/>
    <property type="match status" value="1"/>
</dbReference>
<dbReference type="Gene3D" id="3.55.50.30">
    <property type="match status" value="1"/>
</dbReference>
<name>A0ABW8GML6_9PROT</name>
<feature type="transmembrane region" description="Helical" evidence="10">
    <location>
        <begin position="20"/>
        <end position="38"/>
    </location>
</feature>
<accession>A0ABW8GML6</accession>
<gene>
    <name evidence="12" type="ORF">ACIKP9_10270</name>
</gene>
<evidence type="ECO:0000256" key="8">
    <source>
        <dbReference type="ARBA" id="ARBA00023237"/>
    </source>
</evidence>
<evidence type="ECO:0000313" key="12">
    <source>
        <dbReference type="EMBL" id="MFJ5446611.1"/>
    </source>
</evidence>
<evidence type="ECO:0000256" key="1">
    <source>
        <dbReference type="ARBA" id="ARBA00004571"/>
    </source>
</evidence>
<keyword evidence="7" id="KW-0675">Receptor</keyword>
<keyword evidence="6 9" id="KW-0472">Membrane</keyword>
<evidence type="ECO:0000256" key="6">
    <source>
        <dbReference type="ARBA" id="ARBA00023136"/>
    </source>
</evidence>
<dbReference type="PROSITE" id="PS52016">
    <property type="entry name" value="TONB_DEPENDENT_REC_3"/>
    <property type="match status" value="1"/>
</dbReference>
<dbReference type="PANTHER" id="PTHR30069:SF41">
    <property type="entry name" value="HEME_HEMOPEXIN UTILIZATION PROTEIN C"/>
    <property type="match status" value="1"/>
</dbReference>
<evidence type="ECO:0000259" key="11">
    <source>
        <dbReference type="SMART" id="SM00965"/>
    </source>
</evidence>
<evidence type="ECO:0000256" key="5">
    <source>
        <dbReference type="ARBA" id="ARBA00022692"/>
    </source>
</evidence>
<keyword evidence="5 9" id="KW-0812">Transmembrane</keyword>
<sequence>MGKSSSRGDSKPRQVVRHQLIHSTMAFVLASMAVGMIVTPPAIAMDLAGEIRQYNIPAGSLHDVLTSYSVSNKIALSFEPSLVADKQSPGLQGNYSPRQGLEQILRNSGLGLMPKGEDGYTLYRLSPSVPASGNLANPASAVQLQEVEVTALRPDEEQKRAVYRQSVSTIYMDDTNFNKFKGSNVADIFRGQVGVYSGDARNGDVLDPNIRGIQGQGRIPLTIDGTEQAITRNKGFYVGANNANYIDPNLIAGGTVVKGAAIDRNVQTSSGGGIALRTISASDILKPGERFGVRLRMDGETNTTSPRFPDTVPEGQIYQVNNGLEVTQKEQELTRLYPTSVDPRDNPTIFNSKSGSAMAAVAWQNEHFSALAAYSYRKRGNYFAGRHGAEKYQNATMYSDSLPQTYSSNAAVAEFYRPGKEVTNTSSEAESLLAKGEWHINDDMLLGLGIRTTQMHTGGISPAAIKGITTEQMVEGQVFQWPEGESKQKAYNLDYTWKPESNPWVDLQAKLWKTETDSTDFTGRGVLNGLVEIIRYQTYVTAQTNKLDVQNDRTGFSLSNKFQLHDTLSLLVGGNYQYETLMASGRWSGNARAGQRHENDIYFNLNWQPTKWVEIDAGAKRRAFSMKDKGWLEYLAKNADAAANRQQPLIAIPFQVSVKAEHRARLRRALNTAWSFSSSQNVEAEYLNVYLNRVFRTGNYLNTYVLLDSDGKLTGDGLSDLQQKLDTTFGAGVITLDDLDLSTMKALSGSSLKLLNAHRAAPSRVKDDDWVPSFGLTFKGFNSRLYLRYAQDIRMPSMAEGSYGGYIALLYSRDYFGFDPLQPEKSRNIELGLSHDFSRFFRPGTVADAKLVYFDQNTRNIIDTVAVGGLFTSANLDRQIIRGVEFQSRLDNGRLFADFSATRNLKNKVCDKNEATMYSNFPGEIPECVNYGFPHGGLLNTKQPEYSLNLLLGSRFFDNKLELGSRVTYFTTYDREAKYTKLTMNMVGMPVNWGSTTVVDAYANYQITKNTLLEFSAMNLTDRYYVDPLARSWMPAPGRTLRLGLRIDM</sequence>
<keyword evidence="10" id="KW-1133">Transmembrane helix</keyword>
<evidence type="ECO:0000256" key="3">
    <source>
        <dbReference type="ARBA" id="ARBA00022448"/>
    </source>
</evidence>
<keyword evidence="3 9" id="KW-0813">Transport</keyword>
<feature type="domain" description="Secretin/TonB short N-terminal" evidence="11">
    <location>
        <begin position="74"/>
        <end position="125"/>
    </location>
</feature>
<dbReference type="Proteomes" id="UP001617669">
    <property type="component" value="Unassembled WGS sequence"/>
</dbReference>
<proteinExistence type="inferred from homology"/>
<dbReference type="InterPro" id="IPR036942">
    <property type="entry name" value="Beta-barrel_TonB_sf"/>
</dbReference>
<dbReference type="PANTHER" id="PTHR30069">
    <property type="entry name" value="TONB-DEPENDENT OUTER MEMBRANE RECEPTOR"/>
    <property type="match status" value="1"/>
</dbReference>
<dbReference type="SUPFAM" id="SSF56935">
    <property type="entry name" value="Porins"/>
    <property type="match status" value="1"/>
</dbReference>
<keyword evidence="4 9" id="KW-1134">Transmembrane beta strand</keyword>
<dbReference type="InterPro" id="IPR039426">
    <property type="entry name" value="TonB-dep_rcpt-like"/>
</dbReference>
<evidence type="ECO:0000256" key="10">
    <source>
        <dbReference type="SAM" id="Phobius"/>
    </source>
</evidence>
<evidence type="ECO:0000256" key="9">
    <source>
        <dbReference type="PROSITE-ProRule" id="PRU01360"/>
    </source>
</evidence>
<dbReference type="InterPro" id="IPR037066">
    <property type="entry name" value="Plug_dom_sf"/>
</dbReference>
<dbReference type="RefSeq" id="WP_400882281.1">
    <property type="nucleotide sequence ID" value="NZ_JBIWXY010000002.1"/>
</dbReference>
<dbReference type="Pfam" id="PF07660">
    <property type="entry name" value="STN"/>
    <property type="match status" value="1"/>
</dbReference>
<dbReference type="Pfam" id="PF07715">
    <property type="entry name" value="Plug"/>
    <property type="match status" value="1"/>
</dbReference>
<evidence type="ECO:0000313" key="13">
    <source>
        <dbReference type="Proteomes" id="UP001617669"/>
    </source>
</evidence>
<protein>
    <submittedName>
        <fullName evidence="12">Secretin and TonB N-terminal domain-containing protein</fullName>
    </submittedName>
</protein>
<dbReference type="EMBL" id="JBIWXY010000002">
    <property type="protein sequence ID" value="MFJ5446611.1"/>
    <property type="molecule type" value="Genomic_DNA"/>
</dbReference>
<evidence type="ECO:0000256" key="7">
    <source>
        <dbReference type="ARBA" id="ARBA00023170"/>
    </source>
</evidence>
<comment type="similarity">
    <text evidence="2 9">Belongs to the TonB-dependent receptor family.</text>
</comment>
<dbReference type="Gene3D" id="2.40.170.20">
    <property type="entry name" value="TonB-dependent receptor, beta-barrel domain"/>
    <property type="match status" value="1"/>
</dbReference>
<dbReference type="InterPro" id="IPR011662">
    <property type="entry name" value="Secretin/TonB_short_N"/>
</dbReference>
<organism evidence="12 13">
    <name type="scientific">Methylobacillus methanolivorans</name>
    <dbReference type="NCBI Taxonomy" id="1848927"/>
    <lineage>
        <taxon>Bacteria</taxon>
        <taxon>Pseudomonadati</taxon>
        <taxon>Pseudomonadota</taxon>
        <taxon>Betaproteobacteria</taxon>
        <taxon>Nitrosomonadales</taxon>
        <taxon>Methylophilaceae</taxon>
        <taxon>Methylobacillus</taxon>
    </lineage>
</organism>
<keyword evidence="13" id="KW-1185">Reference proteome</keyword>
<comment type="subcellular location">
    <subcellularLocation>
        <location evidence="1 9">Cell outer membrane</location>
        <topology evidence="1 9">Multi-pass membrane protein</topology>
    </subcellularLocation>
</comment>